<evidence type="ECO:0000313" key="2">
    <source>
        <dbReference type="EMBL" id="OWZ12529.1"/>
    </source>
</evidence>
<evidence type="ECO:0008006" key="4">
    <source>
        <dbReference type="Google" id="ProtNLM"/>
    </source>
</evidence>
<reference evidence="3" key="1">
    <citation type="submission" date="2017-03" db="EMBL/GenBank/DDBJ databases">
        <title>Phytopthora megakarya and P. palmivora, two closely related causual agents of cacao black pod achieved similar genome size and gene model numbers by different mechanisms.</title>
        <authorList>
            <person name="Ali S."/>
            <person name="Shao J."/>
            <person name="Larry D.J."/>
            <person name="Kronmiller B."/>
            <person name="Shen D."/>
            <person name="Strem M.D."/>
            <person name="Melnick R.L."/>
            <person name="Guiltinan M.J."/>
            <person name="Tyler B.M."/>
            <person name="Meinhardt L.W."/>
            <person name="Bailey B.A."/>
        </authorList>
    </citation>
    <scope>NUCLEOTIDE SEQUENCE [LARGE SCALE GENOMIC DNA]</scope>
    <source>
        <strain evidence="3">zdho120</strain>
    </source>
</reference>
<keyword evidence="3" id="KW-1185">Reference proteome</keyword>
<dbReference type="AlphaFoldDB" id="A0A225W5T7"/>
<name>A0A225W5T7_9STRA</name>
<protein>
    <recommendedName>
        <fullName evidence="4">Reverse transcriptase</fullName>
    </recommendedName>
</protein>
<evidence type="ECO:0000313" key="3">
    <source>
        <dbReference type="Proteomes" id="UP000198211"/>
    </source>
</evidence>
<dbReference type="Proteomes" id="UP000198211">
    <property type="component" value="Unassembled WGS sequence"/>
</dbReference>
<sequence length="228" mass="26294">MRSSPTKLRRTNLRSVLYTPKFKCYIRDTRNCRCLTGYPTRMTEHRRKNFFDFFREDSGEFGDLTAQSVDDIALRDWSNDTPTETSNSENQEERKVTEFTPVSPSADNVDPQEIQNERRRRIANAQDEELRWVNLKTVLRCDESTLTYQAARDALKIADRFVLSEDNVLYHLGTRLLSGDHLQKEPTLHLVVPTTMIQEQGMYALFPTAAGVKAGRSFAGTHLAERPF</sequence>
<feature type="compositionally biased region" description="Polar residues" evidence="1">
    <location>
        <begin position="79"/>
        <end position="89"/>
    </location>
</feature>
<evidence type="ECO:0000256" key="1">
    <source>
        <dbReference type="SAM" id="MobiDB-lite"/>
    </source>
</evidence>
<organism evidence="2 3">
    <name type="scientific">Phytophthora megakarya</name>
    <dbReference type="NCBI Taxonomy" id="4795"/>
    <lineage>
        <taxon>Eukaryota</taxon>
        <taxon>Sar</taxon>
        <taxon>Stramenopiles</taxon>
        <taxon>Oomycota</taxon>
        <taxon>Peronosporomycetes</taxon>
        <taxon>Peronosporales</taxon>
        <taxon>Peronosporaceae</taxon>
        <taxon>Phytophthora</taxon>
    </lineage>
</organism>
<gene>
    <name evidence="2" type="ORF">PHMEG_00014299</name>
</gene>
<dbReference type="EMBL" id="NBNE01001820">
    <property type="protein sequence ID" value="OWZ12529.1"/>
    <property type="molecule type" value="Genomic_DNA"/>
</dbReference>
<accession>A0A225W5T7</accession>
<feature type="region of interest" description="Disordered" evidence="1">
    <location>
        <begin position="75"/>
        <end position="115"/>
    </location>
</feature>
<comment type="caution">
    <text evidence="2">The sequence shown here is derived from an EMBL/GenBank/DDBJ whole genome shotgun (WGS) entry which is preliminary data.</text>
</comment>
<proteinExistence type="predicted"/>